<dbReference type="InterPro" id="IPR000719">
    <property type="entry name" value="Prot_kinase_dom"/>
</dbReference>
<feature type="domain" description="Protein kinase" evidence="1">
    <location>
        <begin position="4"/>
        <end position="356"/>
    </location>
</feature>
<dbReference type="AlphaFoldDB" id="A0A6C0APP6"/>
<sequence length="356" mass="41020">MEIQSGGKLFAKGAYGCIFHEPLKCKGKSERKIEKNSTIHMGSELSKLLSDKDAEIEFDIAKRIQQIPLWKQYYLVAEAMCEPAPLAKQTNSEIDLCPVVTDAPKFTSLRLLKLSYGGTPLTNYRMNFQRYPFYDFAKHLIEGFALLTLHGIVHLDLHSGNILVDNANIPRAIDFNLSIDTKDRNNLLRRLKHSYQLNLSQESPDFMLVNAVHIKKDGYAVIRDIVEERQIVKLIRTVLGIKEANQREDLEQFFLKSPSAQKGDLETWFDLYWPVCDSWAVGTILVKLLSKLNLWPSFDRGDFRLSKDKLFSVLRKMCNMSPMKRYDCVQALAELEPENYIIRKYAGPWLKKRPIS</sequence>
<dbReference type="Gene3D" id="1.10.510.10">
    <property type="entry name" value="Transferase(Phosphotransferase) domain 1"/>
    <property type="match status" value="1"/>
</dbReference>
<proteinExistence type="predicted"/>
<evidence type="ECO:0000259" key="1">
    <source>
        <dbReference type="PROSITE" id="PS50011"/>
    </source>
</evidence>
<dbReference type="SUPFAM" id="SSF56112">
    <property type="entry name" value="Protein kinase-like (PK-like)"/>
    <property type="match status" value="1"/>
</dbReference>
<organism evidence="2">
    <name type="scientific">viral metagenome</name>
    <dbReference type="NCBI Taxonomy" id="1070528"/>
    <lineage>
        <taxon>unclassified sequences</taxon>
        <taxon>metagenomes</taxon>
        <taxon>organismal metagenomes</taxon>
    </lineage>
</organism>
<evidence type="ECO:0000313" key="2">
    <source>
        <dbReference type="EMBL" id="QHS81586.1"/>
    </source>
</evidence>
<dbReference type="EMBL" id="MN740758">
    <property type="protein sequence ID" value="QHS81586.1"/>
    <property type="molecule type" value="Genomic_DNA"/>
</dbReference>
<dbReference type="GO" id="GO:0004672">
    <property type="term" value="F:protein kinase activity"/>
    <property type="evidence" value="ECO:0007669"/>
    <property type="project" value="InterPro"/>
</dbReference>
<protein>
    <recommendedName>
        <fullName evidence="1">Protein kinase domain-containing protein</fullName>
    </recommendedName>
</protein>
<name>A0A6C0APP6_9ZZZZ</name>
<dbReference type="InterPro" id="IPR011009">
    <property type="entry name" value="Kinase-like_dom_sf"/>
</dbReference>
<reference evidence="2" key="1">
    <citation type="journal article" date="2020" name="Nature">
        <title>Giant virus diversity and host interactions through global metagenomics.</title>
        <authorList>
            <person name="Schulz F."/>
            <person name="Roux S."/>
            <person name="Paez-Espino D."/>
            <person name="Jungbluth S."/>
            <person name="Walsh D.A."/>
            <person name="Denef V.J."/>
            <person name="McMahon K.D."/>
            <person name="Konstantinidis K.T."/>
            <person name="Eloe-Fadrosh E.A."/>
            <person name="Kyrpides N.C."/>
            <person name="Woyke T."/>
        </authorList>
    </citation>
    <scope>NUCLEOTIDE SEQUENCE</scope>
    <source>
        <strain evidence="2">GVMAG-S-1101164-72</strain>
    </source>
</reference>
<accession>A0A6C0APP6</accession>
<dbReference type="PROSITE" id="PS50011">
    <property type="entry name" value="PROTEIN_KINASE_DOM"/>
    <property type="match status" value="1"/>
</dbReference>
<dbReference type="GO" id="GO:0005524">
    <property type="term" value="F:ATP binding"/>
    <property type="evidence" value="ECO:0007669"/>
    <property type="project" value="InterPro"/>
</dbReference>